<protein>
    <submittedName>
        <fullName evidence="1">Uncharacterized protein</fullName>
    </submittedName>
</protein>
<gene>
    <name evidence="1" type="ORF">GGR27_002585</name>
</gene>
<dbReference type="EMBL" id="JAATJH010000004">
    <property type="protein sequence ID" value="NJC27072.1"/>
    <property type="molecule type" value="Genomic_DNA"/>
</dbReference>
<sequence length="61" mass="7116">MTVVQSDKFRKIKEEDPTKIDKLIRHWVRRGLGFSAEPVEVEGKRYILKPVISAEPIDLPR</sequence>
<dbReference type="Proteomes" id="UP000770785">
    <property type="component" value="Unassembled WGS sequence"/>
</dbReference>
<evidence type="ECO:0000313" key="2">
    <source>
        <dbReference type="Proteomes" id="UP000770785"/>
    </source>
</evidence>
<name>A0ABX0XCZ4_9BACT</name>
<organism evidence="1 2">
    <name type="scientific">Neolewinella antarctica</name>
    <dbReference type="NCBI Taxonomy" id="442734"/>
    <lineage>
        <taxon>Bacteria</taxon>
        <taxon>Pseudomonadati</taxon>
        <taxon>Bacteroidota</taxon>
        <taxon>Saprospiria</taxon>
        <taxon>Saprospirales</taxon>
        <taxon>Lewinellaceae</taxon>
        <taxon>Neolewinella</taxon>
    </lineage>
</organism>
<comment type="caution">
    <text evidence="1">The sequence shown here is derived from an EMBL/GenBank/DDBJ whole genome shotgun (WGS) entry which is preliminary data.</text>
</comment>
<accession>A0ABX0XCZ4</accession>
<dbReference type="RefSeq" id="WP_168037837.1">
    <property type="nucleotide sequence ID" value="NZ_JAATJH010000004.1"/>
</dbReference>
<evidence type="ECO:0000313" key="1">
    <source>
        <dbReference type="EMBL" id="NJC27072.1"/>
    </source>
</evidence>
<proteinExistence type="predicted"/>
<reference evidence="1 2" key="1">
    <citation type="submission" date="2020-03" db="EMBL/GenBank/DDBJ databases">
        <title>Genomic Encyclopedia of Type Strains, Phase IV (KMG-IV): sequencing the most valuable type-strain genomes for metagenomic binning, comparative biology and taxonomic classification.</title>
        <authorList>
            <person name="Goeker M."/>
        </authorList>
    </citation>
    <scope>NUCLEOTIDE SEQUENCE [LARGE SCALE GENOMIC DNA]</scope>
    <source>
        <strain evidence="1 2">DSM 105096</strain>
    </source>
</reference>
<keyword evidence="2" id="KW-1185">Reference proteome</keyword>